<proteinExistence type="predicted"/>
<dbReference type="EMBL" id="GBRH01250363">
    <property type="protein sequence ID" value="JAD47532.1"/>
    <property type="molecule type" value="Transcribed_RNA"/>
</dbReference>
<reference evidence="1" key="2">
    <citation type="journal article" date="2015" name="Data Brief">
        <title>Shoot transcriptome of the giant reed, Arundo donax.</title>
        <authorList>
            <person name="Barrero R.A."/>
            <person name="Guerrero F.D."/>
            <person name="Moolhuijzen P."/>
            <person name="Goolsby J.A."/>
            <person name="Tidwell J."/>
            <person name="Bellgard S.E."/>
            <person name="Bellgard M.I."/>
        </authorList>
    </citation>
    <scope>NUCLEOTIDE SEQUENCE</scope>
    <source>
        <tissue evidence="1">Shoot tissue taken approximately 20 cm above the soil surface</tissue>
    </source>
</reference>
<reference evidence="1" key="1">
    <citation type="submission" date="2014-09" db="EMBL/GenBank/DDBJ databases">
        <authorList>
            <person name="Magalhaes I.L.F."/>
            <person name="Oliveira U."/>
            <person name="Santos F.R."/>
            <person name="Vidigal T.H.D.A."/>
            <person name="Brescovit A.D."/>
            <person name="Santos A.J."/>
        </authorList>
    </citation>
    <scope>NUCLEOTIDE SEQUENCE</scope>
    <source>
        <tissue evidence="1">Shoot tissue taken approximately 20 cm above the soil surface</tissue>
    </source>
</reference>
<name>A0A0A9AKB8_ARUDO</name>
<sequence length="64" mass="7509">MPWCFFQPIPPIFKNFSCKLNKSLGRYSSLILLLLLSRHMIIIPKLNISDFFVIRPLFMYSGAM</sequence>
<organism evidence="1">
    <name type="scientific">Arundo donax</name>
    <name type="common">Giant reed</name>
    <name type="synonym">Donax arundinaceus</name>
    <dbReference type="NCBI Taxonomy" id="35708"/>
    <lineage>
        <taxon>Eukaryota</taxon>
        <taxon>Viridiplantae</taxon>
        <taxon>Streptophyta</taxon>
        <taxon>Embryophyta</taxon>
        <taxon>Tracheophyta</taxon>
        <taxon>Spermatophyta</taxon>
        <taxon>Magnoliopsida</taxon>
        <taxon>Liliopsida</taxon>
        <taxon>Poales</taxon>
        <taxon>Poaceae</taxon>
        <taxon>PACMAD clade</taxon>
        <taxon>Arundinoideae</taxon>
        <taxon>Arundineae</taxon>
        <taxon>Arundo</taxon>
    </lineage>
</organism>
<dbReference type="AlphaFoldDB" id="A0A0A9AKB8"/>
<protein>
    <submittedName>
        <fullName evidence="1">Uncharacterized protein</fullName>
    </submittedName>
</protein>
<accession>A0A0A9AKB8</accession>
<evidence type="ECO:0000313" key="1">
    <source>
        <dbReference type="EMBL" id="JAD47532.1"/>
    </source>
</evidence>